<feature type="transmembrane region" description="Helical" evidence="9">
    <location>
        <begin position="6"/>
        <end position="22"/>
    </location>
</feature>
<keyword evidence="6 9" id="KW-1133">Transmembrane helix</keyword>
<evidence type="ECO:0000256" key="5">
    <source>
        <dbReference type="ARBA" id="ARBA00022927"/>
    </source>
</evidence>
<dbReference type="GO" id="GO:0033281">
    <property type="term" value="C:TAT protein transport complex"/>
    <property type="evidence" value="ECO:0007669"/>
    <property type="project" value="UniProtKB-UniRule"/>
</dbReference>
<protein>
    <recommendedName>
        <fullName evidence="9">Sec-independent protein translocase protein TatA</fullName>
    </recommendedName>
</protein>
<feature type="compositionally biased region" description="Basic and acidic residues" evidence="10">
    <location>
        <begin position="43"/>
        <end position="63"/>
    </location>
</feature>
<evidence type="ECO:0000256" key="7">
    <source>
        <dbReference type="ARBA" id="ARBA00023010"/>
    </source>
</evidence>
<dbReference type="Gene3D" id="1.20.5.3310">
    <property type="match status" value="1"/>
</dbReference>
<dbReference type="HAMAP" id="MF_00236">
    <property type="entry name" value="TatA_E"/>
    <property type="match status" value="1"/>
</dbReference>
<evidence type="ECO:0000256" key="9">
    <source>
        <dbReference type="HAMAP-Rule" id="MF_00236"/>
    </source>
</evidence>
<feature type="region of interest" description="Disordered" evidence="10">
    <location>
        <begin position="43"/>
        <end position="90"/>
    </location>
</feature>
<dbReference type="GO" id="GO:0008320">
    <property type="term" value="F:protein transmembrane transporter activity"/>
    <property type="evidence" value="ECO:0007669"/>
    <property type="project" value="UniProtKB-UniRule"/>
</dbReference>
<dbReference type="Proteomes" id="UP001432128">
    <property type="component" value="Chromosome"/>
</dbReference>
<evidence type="ECO:0000256" key="2">
    <source>
        <dbReference type="ARBA" id="ARBA00022448"/>
    </source>
</evidence>
<organism evidence="11 12">
    <name type="scientific">Williamsia herbipolensis</name>
    <dbReference type="NCBI Taxonomy" id="1603258"/>
    <lineage>
        <taxon>Bacteria</taxon>
        <taxon>Bacillati</taxon>
        <taxon>Actinomycetota</taxon>
        <taxon>Actinomycetes</taxon>
        <taxon>Mycobacteriales</taxon>
        <taxon>Nocardiaceae</taxon>
        <taxon>Williamsia</taxon>
    </lineage>
</organism>
<dbReference type="RefSeq" id="WP_045822794.1">
    <property type="nucleotide sequence ID" value="NZ_CP108021.1"/>
</dbReference>
<keyword evidence="8 9" id="KW-0472">Membrane</keyword>
<accession>A0AAU4K3Q8</accession>
<gene>
    <name evidence="9 11" type="primary">tatA</name>
    <name evidence="11" type="ORF">OG579_02440</name>
</gene>
<name>A0AAU4K3Q8_9NOCA</name>
<evidence type="ECO:0000313" key="11">
    <source>
        <dbReference type="EMBL" id="WUM20711.1"/>
    </source>
</evidence>
<dbReference type="NCBIfam" id="TIGR01411">
    <property type="entry name" value="tatAE"/>
    <property type="match status" value="1"/>
</dbReference>
<reference evidence="11 12" key="1">
    <citation type="submission" date="2022-10" db="EMBL/GenBank/DDBJ databases">
        <title>The complete genomes of actinobacterial strains from the NBC collection.</title>
        <authorList>
            <person name="Joergensen T.S."/>
            <person name="Alvarez Arevalo M."/>
            <person name="Sterndorff E.B."/>
            <person name="Faurdal D."/>
            <person name="Vuksanovic O."/>
            <person name="Mourched A.-S."/>
            <person name="Charusanti P."/>
            <person name="Shaw S."/>
            <person name="Blin K."/>
            <person name="Weber T."/>
        </authorList>
    </citation>
    <scope>NUCLEOTIDE SEQUENCE [LARGE SCALE GENOMIC DNA]</scope>
    <source>
        <strain evidence="11 12">NBC_00319</strain>
    </source>
</reference>
<dbReference type="NCBIfam" id="NF001854">
    <property type="entry name" value="PRK00575.1"/>
    <property type="match status" value="1"/>
</dbReference>
<dbReference type="Pfam" id="PF02416">
    <property type="entry name" value="TatA_B_E"/>
    <property type="match status" value="1"/>
</dbReference>
<feature type="compositionally biased region" description="Basic and acidic residues" evidence="10">
    <location>
        <begin position="79"/>
        <end position="90"/>
    </location>
</feature>
<dbReference type="GO" id="GO:0043953">
    <property type="term" value="P:protein transport by the Tat complex"/>
    <property type="evidence" value="ECO:0007669"/>
    <property type="project" value="UniProtKB-UniRule"/>
</dbReference>
<evidence type="ECO:0000256" key="6">
    <source>
        <dbReference type="ARBA" id="ARBA00022989"/>
    </source>
</evidence>
<comment type="similarity">
    <text evidence="9">Belongs to the TatA/E family.</text>
</comment>
<keyword evidence="12" id="KW-1185">Reference proteome</keyword>
<comment type="subunit">
    <text evidence="9">The Tat system comprises two distinct complexes: a TatABC complex, containing multiple copies of TatA, TatB and TatC subunits, and a separate TatA complex, containing only TatA subunits. Substrates initially bind to the TatABC complex, which probably triggers association of the separate TatA complex to form the active translocon.</text>
</comment>
<dbReference type="KEGG" id="whr:OG579_02440"/>
<evidence type="ECO:0000313" key="12">
    <source>
        <dbReference type="Proteomes" id="UP001432128"/>
    </source>
</evidence>
<dbReference type="EMBL" id="CP108021">
    <property type="protein sequence ID" value="WUM20711.1"/>
    <property type="molecule type" value="Genomic_DNA"/>
</dbReference>
<dbReference type="AlphaFoldDB" id="A0AAU4K3Q8"/>
<keyword evidence="5 9" id="KW-0653">Protein transport</keyword>
<sequence length="90" mass="9930">MGAIQPWHIIIVVIVFLILFGSKKLPDAARGLGRSMRIFKSEVKEMQNDGKDSSAETTSRESDAEVAPRQIPPPSPTDATHETDNQRRSA</sequence>
<evidence type="ECO:0000256" key="1">
    <source>
        <dbReference type="ARBA" id="ARBA00004162"/>
    </source>
</evidence>
<proteinExistence type="inferred from homology"/>
<evidence type="ECO:0000256" key="10">
    <source>
        <dbReference type="SAM" id="MobiDB-lite"/>
    </source>
</evidence>
<keyword evidence="3 9" id="KW-1003">Cell membrane</keyword>
<evidence type="ECO:0000256" key="8">
    <source>
        <dbReference type="ARBA" id="ARBA00023136"/>
    </source>
</evidence>
<keyword evidence="4 9" id="KW-0812">Transmembrane</keyword>
<dbReference type="PANTHER" id="PTHR42982:SF8">
    <property type="entry name" value="SEC-INDEPENDENT PROTEIN TRANSLOCASE PROTEIN TATA"/>
    <property type="match status" value="1"/>
</dbReference>
<keyword evidence="2 9" id="KW-0813">Transport</keyword>
<dbReference type="InterPro" id="IPR003369">
    <property type="entry name" value="TatA/B/E"/>
</dbReference>
<evidence type="ECO:0000256" key="4">
    <source>
        <dbReference type="ARBA" id="ARBA00022692"/>
    </source>
</evidence>
<evidence type="ECO:0000256" key="3">
    <source>
        <dbReference type="ARBA" id="ARBA00022475"/>
    </source>
</evidence>
<comment type="subcellular location">
    <subcellularLocation>
        <location evidence="1 9">Cell membrane</location>
        <topology evidence="1 9">Single-pass membrane protein</topology>
    </subcellularLocation>
</comment>
<comment type="function">
    <text evidence="9">Part of the twin-arginine translocation (Tat) system that transports large folded proteins containing a characteristic twin-arginine motif in their signal peptide across membranes. TatA could form the protein-conducting channel of the Tat system.</text>
</comment>
<dbReference type="InterPro" id="IPR006312">
    <property type="entry name" value="TatA/E"/>
</dbReference>
<keyword evidence="7 9" id="KW-0811">Translocation</keyword>
<dbReference type="PANTHER" id="PTHR42982">
    <property type="entry name" value="SEC-INDEPENDENT PROTEIN TRANSLOCASE PROTEIN TATA"/>
    <property type="match status" value="1"/>
</dbReference>